<keyword evidence="5" id="KW-1015">Disulfide bond</keyword>
<dbReference type="Gene3D" id="2.40.10.10">
    <property type="entry name" value="Trypsin-like serine proteases"/>
    <property type="match status" value="3"/>
</dbReference>
<dbReference type="PROSITE" id="PS51120">
    <property type="entry name" value="LDLRB"/>
    <property type="match status" value="1"/>
</dbReference>
<evidence type="ECO:0000259" key="8">
    <source>
        <dbReference type="PROSITE" id="PS50240"/>
    </source>
</evidence>
<dbReference type="AlphaFoldDB" id="A0A2B4SCC6"/>
<feature type="signal peptide" evidence="7">
    <location>
        <begin position="1"/>
        <end position="15"/>
    </location>
</feature>
<dbReference type="Proteomes" id="UP000225706">
    <property type="component" value="Unassembled WGS sequence"/>
</dbReference>
<name>A0A2B4SCC6_STYPI</name>
<dbReference type="SUPFAM" id="SSF57196">
    <property type="entry name" value="EGF/Laminin"/>
    <property type="match status" value="1"/>
</dbReference>
<dbReference type="PROSITE" id="PS00134">
    <property type="entry name" value="TRYPSIN_HIS"/>
    <property type="match status" value="1"/>
</dbReference>
<dbReference type="OrthoDB" id="446173at2759"/>
<dbReference type="STRING" id="50429.A0A2B4SCC6"/>
<feature type="domain" description="Peptidase S1" evidence="8">
    <location>
        <begin position="873"/>
        <end position="1125"/>
    </location>
</feature>
<feature type="chain" id="PRO_5013355704" evidence="7">
    <location>
        <begin position="16"/>
        <end position="1127"/>
    </location>
</feature>
<evidence type="ECO:0000313" key="9">
    <source>
        <dbReference type="EMBL" id="PFX27026.1"/>
    </source>
</evidence>
<dbReference type="InterPro" id="IPR009003">
    <property type="entry name" value="Peptidase_S1_PA"/>
</dbReference>
<dbReference type="EMBL" id="LSMT01000113">
    <property type="protein sequence ID" value="PFX27026.1"/>
    <property type="molecule type" value="Genomic_DNA"/>
</dbReference>
<organism evidence="9 10">
    <name type="scientific">Stylophora pistillata</name>
    <name type="common">Smooth cauliflower coral</name>
    <dbReference type="NCBI Taxonomy" id="50429"/>
    <lineage>
        <taxon>Eukaryota</taxon>
        <taxon>Metazoa</taxon>
        <taxon>Cnidaria</taxon>
        <taxon>Anthozoa</taxon>
        <taxon>Hexacorallia</taxon>
        <taxon>Scleractinia</taxon>
        <taxon>Astrocoeniina</taxon>
        <taxon>Pocilloporidae</taxon>
        <taxon>Stylophora</taxon>
    </lineage>
</organism>
<accession>A0A2B4SCC6</accession>
<keyword evidence="3" id="KW-0378">Hydrolase</keyword>
<evidence type="ECO:0000256" key="1">
    <source>
        <dbReference type="ARBA" id="ARBA00022670"/>
    </source>
</evidence>
<dbReference type="SMART" id="SM00135">
    <property type="entry name" value="LY"/>
    <property type="match status" value="2"/>
</dbReference>
<feature type="repeat" description="LDL-receptor class B" evidence="6">
    <location>
        <begin position="800"/>
        <end position="841"/>
    </location>
</feature>
<dbReference type="PROSITE" id="PS50240">
    <property type="entry name" value="TRYPSIN_DOM"/>
    <property type="match status" value="1"/>
</dbReference>
<dbReference type="GO" id="GO:0004252">
    <property type="term" value="F:serine-type endopeptidase activity"/>
    <property type="evidence" value="ECO:0007669"/>
    <property type="project" value="InterPro"/>
</dbReference>
<evidence type="ECO:0000256" key="5">
    <source>
        <dbReference type="ARBA" id="ARBA00023157"/>
    </source>
</evidence>
<dbReference type="FunFam" id="2.40.10.10:FF:000120">
    <property type="entry name" value="Putative serine protease"/>
    <property type="match status" value="1"/>
</dbReference>
<keyword evidence="2 7" id="KW-0732">Signal</keyword>
<dbReference type="CDD" id="cd00190">
    <property type="entry name" value="Tryp_SPc"/>
    <property type="match status" value="1"/>
</dbReference>
<keyword evidence="10" id="KW-1185">Reference proteome</keyword>
<dbReference type="Gene3D" id="2.120.10.30">
    <property type="entry name" value="TolB, C-terminal domain"/>
    <property type="match status" value="1"/>
</dbReference>
<dbReference type="SMART" id="SM00020">
    <property type="entry name" value="Tryp_SPc"/>
    <property type="match status" value="1"/>
</dbReference>
<evidence type="ECO:0000256" key="4">
    <source>
        <dbReference type="ARBA" id="ARBA00022825"/>
    </source>
</evidence>
<evidence type="ECO:0000256" key="2">
    <source>
        <dbReference type="ARBA" id="ARBA00022729"/>
    </source>
</evidence>
<evidence type="ECO:0000313" key="10">
    <source>
        <dbReference type="Proteomes" id="UP000225706"/>
    </source>
</evidence>
<dbReference type="Pfam" id="PF14670">
    <property type="entry name" value="FXa_inhibition"/>
    <property type="match status" value="1"/>
</dbReference>
<dbReference type="InterPro" id="IPR011042">
    <property type="entry name" value="6-blade_b-propeller_TolB-like"/>
</dbReference>
<dbReference type="Pfam" id="PF00089">
    <property type="entry name" value="Trypsin"/>
    <property type="match status" value="1"/>
</dbReference>
<evidence type="ECO:0000256" key="3">
    <source>
        <dbReference type="ARBA" id="ARBA00022801"/>
    </source>
</evidence>
<dbReference type="SUPFAM" id="SSF63825">
    <property type="entry name" value="YWTD domain"/>
    <property type="match status" value="1"/>
</dbReference>
<protein>
    <submittedName>
        <fullName evidence="9">Prothrombin</fullName>
    </submittedName>
</protein>
<dbReference type="PRINTS" id="PR00722">
    <property type="entry name" value="CHYMOTRYPSIN"/>
</dbReference>
<reference evidence="10" key="1">
    <citation type="journal article" date="2017" name="bioRxiv">
        <title>Comparative analysis of the genomes of Stylophora pistillata and Acropora digitifera provides evidence for extensive differences between species of corals.</title>
        <authorList>
            <person name="Voolstra C.R."/>
            <person name="Li Y."/>
            <person name="Liew Y.J."/>
            <person name="Baumgarten S."/>
            <person name="Zoccola D."/>
            <person name="Flot J.-F."/>
            <person name="Tambutte S."/>
            <person name="Allemand D."/>
            <person name="Aranda M."/>
        </authorList>
    </citation>
    <scope>NUCLEOTIDE SEQUENCE [LARGE SCALE GENOMIC DNA]</scope>
</reference>
<proteinExistence type="predicted"/>
<dbReference type="SUPFAM" id="SSF50494">
    <property type="entry name" value="Trypsin-like serine proteases"/>
    <property type="match status" value="1"/>
</dbReference>
<dbReference type="InterPro" id="IPR001314">
    <property type="entry name" value="Peptidase_S1A"/>
</dbReference>
<dbReference type="Gene3D" id="2.10.25.10">
    <property type="entry name" value="Laminin"/>
    <property type="match status" value="1"/>
</dbReference>
<dbReference type="Pfam" id="PF00058">
    <property type="entry name" value="Ldl_recept_b"/>
    <property type="match status" value="1"/>
</dbReference>
<keyword evidence="4" id="KW-0720">Serine protease</keyword>
<comment type="caution">
    <text evidence="9">The sequence shown here is derived from an EMBL/GenBank/DDBJ whole genome shotgun (WGS) entry which is preliminary data.</text>
</comment>
<keyword evidence="1" id="KW-0645">Protease</keyword>
<dbReference type="InterPro" id="IPR018114">
    <property type="entry name" value="TRYPSIN_HIS"/>
</dbReference>
<dbReference type="InterPro" id="IPR001254">
    <property type="entry name" value="Trypsin_dom"/>
</dbReference>
<dbReference type="InterPro" id="IPR043504">
    <property type="entry name" value="Peptidase_S1_PA_chymotrypsin"/>
</dbReference>
<dbReference type="GO" id="GO:0006508">
    <property type="term" value="P:proteolysis"/>
    <property type="evidence" value="ECO:0007669"/>
    <property type="project" value="UniProtKB-KW"/>
</dbReference>
<dbReference type="PANTHER" id="PTHR24252">
    <property type="entry name" value="ACROSIN-RELATED"/>
    <property type="match status" value="1"/>
</dbReference>
<dbReference type="InterPro" id="IPR000033">
    <property type="entry name" value="LDLR_classB_rpt"/>
</dbReference>
<gene>
    <name evidence="9" type="primary">F2</name>
    <name evidence="9" type="ORF">AWC38_SpisGene8319</name>
</gene>
<dbReference type="PANTHER" id="PTHR24252:SF7">
    <property type="entry name" value="HYALIN"/>
    <property type="match status" value="1"/>
</dbReference>
<evidence type="ECO:0000256" key="7">
    <source>
        <dbReference type="SAM" id="SignalP"/>
    </source>
</evidence>
<evidence type="ECO:0000256" key="6">
    <source>
        <dbReference type="PROSITE-ProRule" id="PRU00461"/>
    </source>
</evidence>
<sequence length="1127" mass="126041">MQIVFLVWFSKRAWAASAEEDIEIINNDFGHLRDEFDALKILTSNQMVSIVERSIPSDAATRVRRQITVNMGGDIRVQDLTVKQDCDGILMQWNRLNLPYSPKKPTQNSEFSHFNIYRKTTYFDNVSGMTPHVSGRQDPSLQNPGKTSYKDLYPPVNVDLYYAVTMVNGEGQEEKLVDSKKVSFVGSVKRTGALFKLVPGFLSRLGKVLHHSTAWNPKRNEYLVAFDFDVDGDNLPDQLFALRADTNSRIVDKRVLNFTANLNKKAANQGWPSVAYNDKADEYMIIFQFRAGVWQYFNHKYIIISQRVRSWQTERAAGPSLFVKGTGKGGPRDWVDAINPLIKYNSATGGYVGAVVLAHTRKEVIGLFVDARGKILKADSVCSFKGNAYEPNIFTDSKRNEFFFTCTVQGGGVANADFNLRPGLNMVVLTKRDAKGAHASNTETAETKNFVGYTNNTLAKTSGYYNERTDRLILFWEDTDAGKPFIGTASVLVTRKRYVREVKPYSCLAKRRARTPSAVYFPPTGNHILFWQEQGRGTWVIGGELLQGTLQLAFGRMQKDPVTLYNSRSEKAFVTWQEAGVILSYHVGEATRPLCDPTCVSQQTCALQDTCVSSVGDSCSTNNGGCSHVCTSLRHWKVQCSCPGNMQLRDDGKTCQEIPPCHGLTPLTNPRTRRDYFCGGRSRHICPANSYCHISPSDAFAKCCSAPLPSYSIIVASPTAIWQLFMDTKQNRMTTQKLQINDPVMLVALDYNPIDKPIYWSDVDDKKIKRMSVTGVGGEEIIAWRNVGNVDGLTLDAENDLIYWTDATSLSIERANTNGQGRVTLLSGLDKPRAIILYKTRGLFWSDWDTGGIHSVDKQTDCGKPTLTTRGKIVGGTKVEAGHYPWQVSLWNKKAKKHFCGGSLVSERWIVTAAHCVTVSGIFVSDIEVRLGKLFTNKAEPSREQIVSPDRIVIHHQYDSARADYDADIALIHLKSDVIFTDYVRPICLPLRTKDEDSKLLKTGNIGVITGWGRKRETGREVLRRMHQVKVPIVDQVLCQAAHKKYPVTSNMFCAGYYNGTLGEACHGDSGGPLAIENSQTASDDDQRWVLAGVISWGDGCGRIGKYGVYTRVSRFRRWIYNHVTMD</sequence>